<dbReference type="Proteomes" id="UP000253141">
    <property type="component" value="Unassembled WGS sequence"/>
</dbReference>
<dbReference type="AlphaFoldDB" id="A0A369IA43"/>
<dbReference type="InterPro" id="IPR025857">
    <property type="entry name" value="MacB_PCD"/>
</dbReference>
<evidence type="ECO:0000256" key="3">
    <source>
        <dbReference type="ARBA" id="ARBA00022692"/>
    </source>
</evidence>
<comment type="subcellular location">
    <subcellularLocation>
        <location evidence="1">Cell membrane</location>
        <topology evidence="1">Multi-pass membrane protein</topology>
    </subcellularLocation>
</comment>
<dbReference type="GO" id="GO:0005886">
    <property type="term" value="C:plasma membrane"/>
    <property type="evidence" value="ECO:0007669"/>
    <property type="project" value="UniProtKB-SubCell"/>
</dbReference>
<organism evidence="9 10">
    <name type="scientific">Runella aurantiaca</name>
    <dbReference type="NCBI Taxonomy" id="2282308"/>
    <lineage>
        <taxon>Bacteria</taxon>
        <taxon>Pseudomonadati</taxon>
        <taxon>Bacteroidota</taxon>
        <taxon>Cytophagia</taxon>
        <taxon>Cytophagales</taxon>
        <taxon>Spirosomataceae</taxon>
        <taxon>Runella</taxon>
    </lineage>
</organism>
<evidence type="ECO:0000259" key="8">
    <source>
        <dbReference type="Pfam" id="PF12704"/>
    </source>
</evidence>
<keyword evidence="4 6" id="KW-1133">Transmembrane helix</keyword>
<evidence type="ECO:0000256" key="6">
    <source>
        <dbReference type="SAM" id="Phobius"/>
    </source>
</evidence>
<evidence type="ECO:0000256" key="1">
    <source>
        <dbReference type="ARBA" id="ARBA00004651"/>
    </source>
</evidence>
<feature type="transmembrane region" description="Helical" evidence="6">
    <location>
        <begin position="331"/>
        <end position="354"/>
    </location>
</feature>
<feature type="transmembrane region" description="Helical" evidence="6">
    <location>
        <begin position="419"/>
        <end position="440"/>
    </location>
</feature>
<evidence type="ECO:0000256" key="4">
    <source>
        <dbReference type="ARBA" id="ARBA00022989"/>
    </source>
</evidence>
<dbReference type="RefSeq" id="WP_114461729.1">
    <property type="nucleotide sequence ID" value="NZ_QPIW01000010.1"/>
</dbReference>
<dbReference type="PROSITE" id="PS51257">
    <property type="entry name" value="PROKAR_LIPOPROTEIN"/>
    <property type="match status" value="1"/>
</dbReference>
<dbReference type="Pfam" id="PF12704">
    <property type="entry name" value="MacB_PCD"/>
    <property type="match status" value="1"/>
</dbReference>
<dbReference type="PANTHER" id="PTHR30572">
    <property type="entry name" value="MEMBRANE COMPONENT OF TRANSPORTER-RELATED"/>
    <property type="match status" value="1"/>
</dbReference>
<feature type="transmembrane region" description="Helical" evidence="6">
    <location>
        <begin position="745"/>
        <end position="767"/>
    </location>
</feature>
<dbReference type="OrthoDB" id="5933722at2"/>
<feature type="transmembrane region" description="Helical" evidence="6">
    <location>
        <begin position="280"/>
        <end position="300"/>
    </location>
</feature>
<keyword evidence="3 6" id="KW-0812">Transmembrane</keyword>
<feature type="transmembrane region" description="Helical" evidence="6">
    <location>
        <begin position="654"/>
        <end position="678"/>
    </location>
</feature>
<dbReference type="InterPro" id="IPR003838">
    <property type="entry name" value="ABC3_permease_C"/>
</dbReference>
<evidence type="ECO:0000313" key="10">
    <source>
        <dbReference type="Proteomes" id="UP000253141"/>
    </source>
</evidence>
<evidence type="ECO:0000256" key="5">
    <source>
        <dbReference type="ARBA" id="ARBA00023136"/>
    </source>
</evidence>
<evidence type="ECO:0000256" key="2">
    <source>
        <dbReference type="ARBA" id="ARBA00022475"/>
    </source>
</evidence>
<dbReference type="Pfam" id="PF02687">
    <property type="entry name" value="FtsX"/>
    <property type="match status" value="2"/>
</dbReference>
<feature type="domain" description="MacB-like periplasmic core" evidence="8">
    <location>
        <begin position="20"/>
        <end position="231"/>
    </location>
</feature>
<feature type="transmembrane region" description="Helical" evidence="6">
    <location>
        <begin position="374"/>
        <end position="398"/>
    </location>
</feature>
<dbReference type="PANTHER" id="PTHR30572:SF18">
    <property type="entry name" value="ABC-TYPE MACROLIDE FAMILY EXPORT SYSTEM PERMEASE COMPONENT 2"/>
    <property type="match status" value="1"/>
</dbReference>
<gene>
    <name evidence="9" type="ORF">DVG78_14240</name>
</gene>
<feature type="transmembrane region" description="Helical" evidence="6">
    <location>
        <begin position="21"/>
        <end position="41"/>
    </location>
</feature>
<evidence type="ECO:0000313" key="9">
    <source>
        <dbReference type="EMBL" id="RDB05347.1"/>
    </source>
</evidence>
<accession>A0A369IA43</accession>
<dbReference type="EMBL" id="QPIW01000010">
    <property type="protein sequence ID" value="RDB05347.1"/>
    <property type="molecule type" value="Genomic_DNA"/>
</dbReference>
<comment type="caution">
    <text evidence="9">The sequence shown here is derived from an EMBL/GenBank/DDBJ whole genome shotgun (WGS) entry which is preliminary data.</text>
</comment>
<name>A0A369IA43_9BACT</name>
<keyword evidence="10" id="KW-1185">Reference proteome</keyword>
<protein>
    <submittedName>
        <fullName evidence="9">ABC transporter permease</fullName>
    </submittedName>
</protein>
<sequence length="781" mass="87780">MLRNYFKIALRSLWRHKLYSSINIIGLAVGLAACLLMSLYVRHELTYDSFHTKADRIIRITSFLKTPDEPMAVANSPTLLAPFLNRHYPEVEKAVRFHSVAATIKHKAKLFNEGDVYYADQAVFDVFSYPFVAGSSQQALTQPNTAVLTETLAKKYFGDKDAVGQTLQINKTPYQITGVMADLPSNADLRINILLSRDFSKAKTWIIDDLSVYTYVLLKGTTNLKTLEKKLNILSQRYIQPELNQMGDEGYSLEFQTEWLNDVHYSEGKLEDTPKGNKQYGYLFSFLAAFVLVIALLNYISLLTARATERAKEVGIRKANGAFRTQLIRQFLFESLLISTLSVLMSVLLLQIAIPVLNDLLEIQLQTSWLQLSIWIALGLIITTLLGGLYPAFVLSAFRPTEALRGLVNKTGKVVWLRQSITVFQFVLAVGMIVGVLVIYRQMDFLQNHSPGFDKNHILAVQLPADSLAQTKGHALAATLRQHPDTQDITVSSGFEPIAIGPAIFTSNGKKREVMVHFSFIDEHYVSVLGMKLAAGRNLSLTNTSDKNEGFLVNEAFVKMSGWKQPIGQPIDGFGHKGKIVGVVKNFHYKSLHNLVEPLVMVYNKFPPHNLIVKTRPEHLTTVKKAWQQHFPYDPFEYSFLDSTIEKQYQKDHLMMVLFNAFAFLTILVSSLGLFSLVTFTTEIRTKEIGIRKVLGASVAGITTLLSKDFLKLVVIAIVIASPLAYYAMNLWLQNFAYHIEISWWMFVLAAILAVSIALITISFQSIKAALMNPVKSLKSE</sequence>
<proteinExistence type="predicted"/>
<feature type="transmembrane region" description="Helical" evidence="6">
    <location>
        <begin position="713"/>
        <end position="733"/>
    </location>
</feature>
<dbReference type="GO" id="GO:0022857">
    <property type="term" value="F:transmembrane transporter activity"/>
    <property type="evidence" value="ECO:0007669"/>
    <property type="project" value="TreeGrafter"/>
</dbReference>
<keyword evidence="2" id="KW-1003">Cell membrane</keyword>
<feature type="domain" description="ABC3 transporter permease C-terminal" evidence="7">
    <location>
        <begin position="661"/>
        <end position="774"/>
    </location>
</feature>
<evidence type="ECO:0000259" key="7">
    <source>
        <dbReference type="Pfam" id="PF02687"/>
    </source>
</evidence>
<reference evidence="9 10" key="1">
    <citation type="submission" date="2018-07" db="EMBL/GenBank/DDBJ databases">
        <title>Genome analysis of Runella aurantiaca.</title>
        <authorList>
            <person name="Yang X."/>
        </authorList>
    </citation>
    <scope>NUCLEOTIDE SEQUENCE [LARGE SCALE GENOMIC DNA]</scope>
    <source>
        <strain evidence="9 10">YX9</strain>
    </source>
</reference>
<keyword evidence="5 6" id="KW-0472">Membrane</keyword>
<dbReference type="InterPro" id="IPR050250">
    <property type="entry name" value="Macrolide_Exporter_MacB"/>
</dbReference>
<feature type="domain" description="ABC3 transporter permease C-terminal" evidence="7">
    <location>
        <begin position="286"/>
        <end position="393"/>
    </location>
</feature>